<evidence type="ECO:0000259" key="1">
    <source>
        <dbReference type="Pfam" id="PF00675"/>
    </source>
</evidence>
<evidence type="ECO:0000313" key="3">
    <source>
        <dbReference type="Ensembl" id="ENSCMIP00000017308.1"/>
    </source>
</evidence>
<reference evidence="3" key="4">
    <citation type="submission" date="2025-08" db="UniProtKB">
        <authorList>
            <consortium name="Ensembl"/>
        </authorList>
    </citation>
    <scope>IDENTIFICATION</scope>
</reference>
<evidence type="ECO:0000313" key="4">
    <source>
        <dbReference type="Proteomes" id="UP000314986"/>
    </source>
</evidence>
<dbReference type="InterPro" id="IPR011765">
    <property type="entry name" value="Pept_M16_N"/>
</dbReference>
<proteinExistence type="predicted"/>
<dbReference type="OMA" id="APKFALY"/>
<reference evidence="4" key="2">
    <citation type="journal article" date="2007" name="PLoS Biol.">
        <title>Survey sequencing and comparative analysis of the elephant shark (Callorhinchus milii) genome.</title>
        <authorList>
            <person name="Venkatesh B."/>
            <person name="Kirkness E.F."/>
            <person name="Loh Y.H."/>
            <person name="Halpern A.L."/>
            <person name="Lee A.P."/>
            <person name="Johnson J."/>
            <person name="Dandona N."/>
            <person name="Viswanathan L.D."/>
            <person name="Tay A."/>
            <person name="Venter J.C."/>
            <person name="Strausberg R.L."/>
            <person name="Brenner S."/>
        </authorList>
    </citation>
    <scope>NUCLEOTIDE SEQUENCE [LARGE SCALE GENOMIC DNA]</scope>
</reference>
<keyword evidence="4" id="KW-1185">Reference proteome</keyword>
<dbReference type="PANTHER" id="PTHR11851:SF226">
    <property type="entry name" value="CYTOCHROME B-C1 COMPLEX SUBUNIT 2, MITOCHONDRIAL"/>
    <property type="match status" value="1"/>
</dbReference>
<dbReference type="InterPro" id="IPR007863">
    <property type="entry name" value="Peptidase_M16_C"/>
</dbReference>
<gene>
    <name evidence="3" type="primary">uqcrc2b</name>
</gene>
<reference evidence="4" key="3">
    <citation type="journal article" date="2014" name="Nature">
        <title>Elephant shark genome provides unique insights into gnathostome evolution.</title>
        <authorList>
            <consortium name="International Elephant Shark Genome Sequencing Consortium"/>
            <person name="Venkatesh B."/>
            <person name="Lee A.P."/>
            <person name="Ravi V."/>
            <person name="Maurya A.K."/>
            <person name="Lian M.M."/>
            <person name="Swann J.B."/>
            <person name="Ohta Y."/>
            <person name="Flajnik M.F."/>
            <person name="Sutoh Y."/>
            <person name="Kasahara M."/>
            <person name="Hoon S."/>
            <person name="Gangu V."/>
            <person name="Roy S.W."/>
            <person name="Irimia M."/>
            <person name="Korzh V."/>
            <person name="Kondrychyn I."/>
            <person name="Lim Z.W."/>
            <person name="Tay B.H."/>
            <person name="Tohari S."/>
            <person name="Kong K.W."/>
            <person name="Ho S."/>
            <person name="Lorente-Galdos B."/>
            <person name="Quilez J."/>
            <person name="Marques-Bonet T."/>
            <person name="Raney B.J."/>
            <person name="Ingham P.W."/>
            <person name="Tay A."/>
            <person name="Hillier L.W."/>
            <person name="Minx P."/>
            <person name="Boehm T."/>
            <person name="Wilson R.K."/>
            <person name="Brenner S."/>
            <person name="Warren W.C."/>
        </authorList>
    </citation>
    <scope>NUCLEOTIDE SEQUENCE [LARGE SCALE GENOMIC DNA]</scope>
</reference>
<dbReference type="PANTHER" id="PTHR11851">
    <property type="entry name" value="METALLOPROTEASE"/>
    <property type="match status" value="1"/>
</dbReference>
<evidence type="ECO:0000259" key="2">
    <source>
        <dbReference type="Pfam" id="PF05193"/>
    </source>
</evidence>
<dbReference type="Gene3D" id="3.30.830.10">
    <property type="entry name" value="Metalloenzyme, LuxS/M16 peptidase-like"/>
    <property type="match status" value="2"/>
</dbReference>
<dbReference type="Pfam" id="PF05193">
    <property type="entry name" value="Peptidase_M16_C"/>
    <property type="match status" value="1"/>
</dbReference>
<dbReference type="GeneID" id="103178744"/>
<dbReference type="Ensembl" id="ENSCMIT00000017646.1">
    <property type="protein sequence ID" value="ENSCMIP00000017308.1"/>
    <property type="gene ID" value="ENSCMIG00000008191.1"/>
</dbReference>
<dbReference type="InterPro" id="IPR050361">
    <property type="entry name" value="MPP/UQCRC_Complex"/>
</dbReference>
<dbReference type="InterPro" id="IPR011249">
    <property type="entry name" value="Metalloenz_LuxS/M16"/>
</dbReference>
<dbReference type="GO" id="GO:0005739">
    <property type="term" value="C:mitochondrion"/>
    <property type="evidence" value="ECO:0007669"/>
    <property type="project" value="TreeGrafter"/>
</dbReference>
<accession>A0A4W3HJR4</accession>
<dbReference type="InParanoid" id="A0A4W3HJR4"/>
<sequence length="466" mass="49503">MLSAGAAGMGSVRGVTGSLRSLSKRLYSARAALKYEAAAASQRVKLPAQEFQVSKLPSGLVIASLENYSPTSKIGVFIKAGSRYENAGNLGITHALRLAANMTTKGHSSFKITRGIEAVGSTLSVTSTRDNMIYTVDCIRDYVDTVMEYLINVTAAQEFRPWELSALPPRIKVDRAVAFQNPQIAVLENLHSAAYCNALSNSLYCPQYMIGQHTSDKLHEFVQNNFTSGRMALVGLGVNHDILKQVGEHYLNMRSGTGTAGAKAKFRGGDVRSQSSASLVHAAVVAEGIAAGTAEAHAFSVLQHILAPGPYIKRGSNVSSKLHQAIAKKTSDPFDVSVFNANYSDSGLFGIYIISQPGSVNDVIGTALAQIGIIAKGNVTEADIAQAKKQLKAKALMAVETSDGLLDEIGSQVLASGTYIPTSRVLQEIDSVSLNDVENAAKKFVSGKKSMAACGNLENTPFLNEL</sequence>
<reference evidence="3" key="5">
    <citation type="submission" date="2025-09" db="UniProtKB">
        <authorList>
            <consortium name="Ensembl"/>
        </authorList>
    </citation>
    <scope>IDENTIFICATION</scope>
</reference>
<dbReference type="AlphaFoldDB" id="A0A4W3HJR4"/>
<name>A0A4W3HJR4_CALMI</name>
<organism evidence="3 4">
    <name type="scientific">Callorhinchus milii</name>
    <name type="common">Ghost shark</name>
    <dbReference type="NCBI Taxonomy" id="7868"/>
    <lineage>
        <taxon>Eukaryota</taxon>
        <taxon>Metazoa</taxon>
        <taxon>Chordata</taxon>
        <taxon>Craniata</taxon>
        <taxon>Vertebrata</taxon>
        <taxon>Chondrichthyes</taxon>
        <taxon>Holocephali</taxon>
        <taxon>Chimaeriformes</taxon>
        <taxon>Callorhinchidae</taxon>
        <taxon>Callorhinchus</taxon>
    </lineage>
</organism>
<dbReference type="GO" id="GO:0046872">
    <property type="term" value="F:metal ion binding"/>
    <property type="evidence" value="ECO:0007669"/>
    <property type="project" value="InterPro"/>
</dbReference>
<feature type="domain" description="Peptidase M16 N-terminal" evidence="1">
    <location>
        <begin position="62"/>
        <end position="207"/>
    </location>
</feature>
<dbReference type="SUPFAM" id="SSF63411">
    <property type="entry name" value="LuxS/MPP-like metallohydrolase"/>
    <property type="match status" value="2"/>
</dbReference>
<feature type="domain" description="Peptidase M16 C-terminal" evidence="2">
    <location>
        <begin position="214"/>
        <end position="391"/>
    </location>
</feature>
<protein>
    <submittedName>
        <fullName evidence="3">Ubiquinol-cytochrome c reductase core protein 2b</fullName>
    </submittedName>
</protein>
<dbReference type="FunFam" id="3.30.830.10:FF:000018">
    <property type="entry name" value="Cytochrome b-c1 complex subunit 2, mitochondrial"/>
    <property type="match status" value="1"/>
</dbReference>
<dbReference type="STRING" id="7868.ENSCMIP00000017308"/>
<dbReference type="GeneTree" id="ENSGT00940000154915"/>
<dbReference type="FunFam" id="3.30.830.10:FF:000039">
    <property type="entry name" value="Ubiquinol-cytochrome c reductase core subunit 2"/>
    <property type="match status" value="1"/>
</dbReference>
<dbReference type="OrthoDB" id="6369905at2759"/>
<dbReference type="CTD" id="322549"/>
<reference evidence="4" key="1">
    <citation type="journal article" date="2006" name="Science">
        <title>Ancient noncoding elements conserved in the human genome.</title>
        <authorList>
            <person name="Venkatesh B."/>
            <person name="Kirkness E.F."/>
            <person name="Loh Y.H."/>
            <person name="Halpern A.L."/>
            <person name="Lee A.P."/>
            <person name="Johnson J."/>
            <person name="Dandona N."/>
            <person name="Viswanathan L.D."/>
            <person name="Tay A."/>
            <person name="Venter J.C."/>
            <person name="Strausberg R.L."/>
            <person name="Brenner S."/>
        </authorList>
    </citation>
    <scope>NUCLEOTIDE SEQUENCE [LARGE SCALE GENOMIC DNA]</scope>
</reference>
<dbReference type="Proteomes" id="UP000314986">
    <property type="component" value="Unassembled WGS sequence"/>
</dbReference>
<dbReference type="Pfam" id="PF00675">
    <property type="entry name" value="Peptidase_M16"/>
    <property type="match status" value="1"/>
</dbReference>